<evidence type="ECO:0000313" key="3">
    <source>
        <dbReference type="Proteomes" id="UP000738517"/>
    </source>
</evidence>
<keyword evidence="3" id="KW-1185">Reference proteome</keyword>
<dbReference type="InterPro" id="IPR013024">
    <property type="entry name" value="GGCT-like"/>
</dbReference>
<dbReference type="SUPFAM" id="SSF110857">
    <property type="entry name" value="Gamma-glutamyl cyclotransferase-like"/>
    <property type="match status" value="1"/>
</dbReference>
<comment type="caution">
    <text evidence="2">The sequence shown here is derived from an EMBL/GenBank/DDBJ whole genome shotgun (WGS) entry which is preliminary data.</text>
</comment>
<protein>
    <submittedName>
        <fullName evidence="2">Gamma-glutamylcyclotransferase</fullName>
    </submittedName>
</protein>
<dbReference type="InterPro" id="IPR036568">
    <property type="entry name" value="GGCT-like_sf"/>
</dbReference>
<dbReference type="CDD" id="cd06661">
    <property type="entry name" value="GGCT_like"/>
    <property type="match status" value="1"/>
</dbReference>
<dbReference type="EMBL" id="RSEJ01000033">
    <property type="protein sequence ID" value="NBI55618.1"/>
    <property type="molecule type" value="Genomic_DNA"/>
</dbReference>
<dbReference type="Pfam" id="PF06094">
    <property type="entry name" value="GGACT"/>
    <property type="match status" value="1"/>
</dbReference>
<reference evidence="2 3" key="1">
    <citation type="journal article" date="2017" name="Int. J. Syst. Evol. Microbiol.">
        <title>Photobacterium alginatilyticum sp. nov., a marine bacterium isolated from bottom seawater.</title>
        <authorList>
            <person name="Wang X."/>
            <person name="Wang Y."/>
            <person name="Yang X."/>
            <person name="Sun H."/>
            <person name="Li B."/>
            <person name="Zhang X.H."/>
        </authorList>
    </citation>
    <scope>NUCLEOTIDE SEQUENCE [LARGE SCALE GENOMIC DNA]</scope>
    <source>
        <strain evidence="2 3">P03D4</strain>
    </source>
</reference>
<evidence type="ECO:0000259" key="1">
    <source>
        <dbReference type="Pfam" id="PF06094"/>
    </source>
</evidence>
<organism evidence="2 3">
    <name type="scientific">Photobacterium alginatilyticum</name>
    <dbReference type="NCBI Taxonomy" id="1775171"/>
    <lineage>
        <taxon>Bacteria</taxon>
        <taxon>Pseudomonadati</taxon>
        <taxon>Pseudomonadota</taxon>
        <taxon>Gammaproteobacteria</taxon>
        <taxon>Vibrionales</taxon>
        <taxon>Vibrionaceae</taxon>
        <taxon>Photobacterium</taxon>
    </lineage>
</organism>
<accession>A0ABW9YP62</accession>
<proteinExistence type="predicted"/>
<gene>
    <name evidence="2" type="ORF">EIZ48_24170</name>
</gene>
<name>A0ABW9YP62_9GAMM</name>
<dbReference type="Proteomes" id="UP000738517">
    <property type="component" value="Unassembled WGS sequence"/>
</dbReference>
<evidence type="ECO:0000313" key="2">
    <source>
        <dbReference type="EMBL" id="NBI55618.1"/>
    </source>
</evidence>
<dbReference type="Gene3D" id="3.10.490.10">
    <property type="entry name" value="Gamma-glutamyl cyclotransferase-like"/>
    <property type="match status" value="1"/>
</dbReference>
<feature type="domain" description="Gamma-glutamylcyclotransferase AIG2-like" evidence="1">
    <location>
        <begin position="3"/>
        <end position="115"/>
    </location>
</feature>
<dbReference type="RefSeq" id="WP_160657445.1">
    <property type="nucleotide sequence ID" value="NZ_RSEJ01000033.1"/>
</dbReference>
<sequence>MYIFGYGSLINHHSRSLTSQTGKAVPATVNGLQRHWGKVDGSYRISPLVAMLGEGHCNGVLVKIGENSLAEFDRREKGYRRIELDPADVAASHVVESQKIVINEPVWAYVRANPQPPCEVQPIMQTYVDTVLAGCLSISEQFAKTFVETTKGWHHPFENDRQQPKYGNLAGVLDEHLMLIDQLIADVRHPT</sequence>
<dbReference type="InterPro" id="IPR009288">
    <property type="entry name" value="AIG2-like_dom"/>
</dbReference>